<organism evidence="6 7">
    <name type="scientific">Streptomyces avermitilis (strain ATCC 31267 / DSM 46492 / JCM 5070 / NBRC 14893 / NCIMB 12804 / NRRL 8165 / MA-4680)</name>
    <dbReference type="NCBI Taxonomy" id="227882"/>
    <lineage>
        <taxon>Bacteria</taxon>
        <taxon>Bacillati</taxon>
        <taxon>Actinomycetota</taxon>
        <taxon>Actinomycetes</taxon>
        <taxon>Kitasatosporales</taxon>
        <taxon>Streptomycetaceae</taxon>
        <taxon>Streptomyces</taxon>
    </lineage>
</organism>
<feature type="region of interest" description="Disordered" evidence="4">
    <location>
        <begin position="615"/>
        <end position="641"/>
    </location>
</feature>
<dbReference type="GO" id="GO:0005829">
    <property type="term" value="C:cytosol"/>
    <property type="evidence" value="ECO:0007669"/>
    <property type="project" value="TreeGrafter"/>
</dbReference>
<dbReference type="InterPro" id="IPR009081">
    <property type="entry name" value="PP-bd_ACP"/>
</dbReference>
<keyword evidence="7" id="KW-1185">Reference proteome</keyword>
<dbReference type="Gene3D" id="2.30.38.10">
    <property type="entry name" value="Luciferase, Domain 3"/>
    <property type="match status" value="1"/>
</dbReference>
<dbReference type="InterPro" id="IPR020806">
    <property type="entry name" value="PKS_PP-bd"/>
</dbReference>
<dbReference type="PANTHER" id="PTHR45527:SF1">
    <property type="entry name" value="FATTY ACID SYNTHASE"/>
    <property type="match status" value="1"/>
</dbReference>
<dbReference type="InterPro" id="IPR025110">
    <property type="entry name" value="AMP-bd_C"/>
</dbReference>
<evidence type="ECO:0000256" key="1">
    <source>
        <dbReference type="ARBA" id="ARBA00001957"/>
    </source>
</evidence>
<dbReference type="HOGENOM" id="CLU_000022_2_12_11"/>
<name>Q79ZQ2_STRAW</name>
<dbReference type="InterPro" id="IPR045851">
    <property type="entry name" value="AMP-bd_C_sf"/>
</dbReference>
<reference evidence="6 7" key="2">
    <citation type="journal article" date="2003" name="Nat. Biotechnol.">
        <title>Complete genome sequence and comparative analysis of the industrial microorganism Streptomyces avermitilis.</title>
        <authorList>
            <person name="Ikeda H."/>
            <person name="Ishikawa J."/>
            <person name="Hanamoto A."/>
            <person name="Shinose M."/>
            <person name="Kikuchi H."/>
            <person name="Shiba T."/>
            <person name="Sakaki Y."/>
            <person name="Hattori M."/>
            <person name="Omura S."/>
        </authorList>
    </citation>
    <scope>NUCLEOTIDE SEQUENCE [LARGE SCALE GENOMIC DNA]</scope>
    <source>
        <strain evidence="7">ATCC 31267 / DSM 46492 / JCM 5070 / NBRC 14893 / NCIMB 12804 / NRRL 8165 / MA-4680</strain>
    </source>
</reference>
<dbReference type="InterPro" id="IPR036736">
    <property type="entry name" value="ACP-like_sf"/>
</dbReference>
<comment type="cofactor">
    <cofactor evidence="1">
        <name>pantetheine 4'-phosphate</name>
        <dbReference type="ChEBI" id="CHEBI:47942"/>
    </cofactor>
</comment>
<dbReference type="Proteomes" id="UP000000428">
    <property type="component" value="Chromosome"/>
</dbReference>
<dbReference type="Gene3D" id="3.30.300.30">
    <property type="match status" value="1"/>
</dbReference>
<dbReference type="SUPFAM" id="SSF47336">
    <property type="entry name" value="ACP-like"/>
    <property type="match status" value="1"/>
</dbReference>
<protein>
    <submittedName>
        <fullName evidence="6">Non-ribosomal peptide synthetase</fullName>
    </submittedName>
</protein>
<feature type="compositionally biased region" description="Basic and acidic residues" evidence="4">
    <location>
        <begin position="531"/>
        <end position="542"/>
    </location>
</feature>
<dbReference type="GO" id="GO:0043041">
    <property type="term" value="P:amino acid activation for nonribosomal peptide biosynthetic process"/>
    <property type="evidence" value="ECO:0007669"/>
    <property type="project" value="TreeGrafter"/>
</dbReference>
<dbReference type="Gene3D" id="3.40.50.980">
    <property type="match status" value="2"/>
</dbReference>
<dbReference type="OrthoDB" id="2472181at2"/>
<proteinExistence type="predicted"/>
<dbReference type="Pfam" id="PF00501">
    <property type="entry name" value="AMP-binding"/>
    <property type="match status" value="1"/>
</dbReference>
<dbReference type="CDD" id="cd05930">
    <property type="entry name" value="A_NRPS"/>
    <property type="match status" value="1"/>
</dbReference>
<dbReference type="FunFam" id="3.40.50.980:FF:000001">
    <property type="entry name" value="Non-ribosomal peptide synthetase"/>
    <property type="match status" value="1"/>
</dbReference>
<evidence type="ECO:0000256" key="4">
    <source>
        <dbReference type="SAM" id="MobiDB-lite"/>
    </source>
</evidence>
<dbReference type="PANTHER" id="PTHR45527">
    <property type="entry name" value="NONRIBOSOMAL PEPTIDE SYNTHETASE"/>
    <property type="match status" value="1"/>
</dbReference>
<feature type="region of interest" description="Disordered" evidence="4">
    <location>
        <begin position="1"/>
        <end position="31"/>
    </location>
</feature>
<accession>Q79ZQ2</accession>
<dbReference type="EMBL" id="BA000030">
    <property type="protein sequence ID" value="BAC68558.1"/>
    <property type="molecule type" value="Genomic_DNA"/>
</dbReference>
<dbReference type="GO" id="GO:0017000">
    <property type="term" value="P:antibiotic biosynthetic process"/>
    <property type="evidence" value="ECO:0007669"/>
    <property type="project" value="UniProtKB-ARBA"/>
</dbReference>
<feature type="compositionally biased region" description="Basic and acidic residues" evidence="4">
    <location>
        <begin position="628"/>
        <end position="641"/>
    </location>
</feature>
<evidence type="ECO:0000313" key="6">
    <source>
        <dbReference type="EMBL" id="BAC68558.1"/>
    </source>
</evidence>
<reference evidence="6 7" key="1">
    <citation type="journal article" date="2001" name="Proc. Natl. Acad. Sci. U.S.A.">
        <title>Genome sequence of an industrial microorganism Streptomyces avermitilis: deducing the ability of producing secondary metabolites.</title>
        <authorList>
            <person name="Omura S."/>
            <person name="Ikeda H."/>
            <person name="Ishikawa J."/>
            <person name="Hanamoto A."/>
            <person name="Takahashi C."/>
            <person name="Shinose M."/>
            <person name="Takahashi Y."/>
            <person name="Horikawa H."/>
            <person name="Nakazawa H."/>
            <person name="Osonoe T."/>
            <person name="Kikuchi H."/>
            <person name="Shiba T."/>
            <person name="Sakaki Y."/>
            <person name="Hattori M."/>
        </authorList>
    </citation>
    <scope>NUCLEOTIDE SEQUENCE [LARGE SCALE GENOMIC DNA]</scope>
    <source>
        <strain evidence="7">ATCC 31267 / DSM 46492 / JCM 5070 / NBRC 14893 / NCIMB 12804 / NRRL 8165 / MA-4680</strain>
    </source>
</reference>
<sequence>MTDSASVAATVDQVPSAYSPPPGTQPRTQPDNRASLHERFEACVVRFPDRTAVVAEDGRLSFAELDRRSDAVAAALAARGAGPETVVGLCLGRGTGLVVGLLGILKSGAAYLPLDPAHPSERLSYTLRDSGALLVLVDSTTVGRLPTGSDARALRVERLSVPSTTSGDLRALPQHPAGLAYTLYTSGSTGRPKSVAVQHGSLPRLLDALERGMLTGTPPGRVGWNASISFDASVQQWLRLFRGDTLVLLGEKTRSDPAELAAAIDAHSLTDLDITPSHLAPLLDHFSPAPGRTPLRLLIGGEAIVPSLWTRLRDLAAAGGVIPVNLYGPTECTVDATSAPVADAPQPHIGAPLPGVRVYVLDALLRPVRQGETGEIYVAGTGVARGYHARAGLTARRFVADPFAADGSRMYRTGDVARPGPDGLEYLGRTDGQVKLRGYRIELGEIEGVLSRETDAHQVIASVRDDCPGGRGIAVHYVPGRGGPGAAELHRVARAHLPPYMIPSAIVPVDRIPTTAAGKADRAALPPPADHGLDPERERPDHVPPQSATEIMLAEVWSDVLGVRPVGATDDFFQLGGQSLLAIRLAGRLRRARGRRVPLVAVFENPRLRDLAAYLDRSGAGGEGPTGPDERPDPRARAGER</sequence>
<evidence type="ECO:0000256" key="2">
    <source>
        <dbReference type="ARBA" id="ARBA00022450"/>
    </source>
</evidence>
<dbReference type="eggNOG" id="COG1020">
    <property type="taxonomic scope" value="Bacteria"/>
</dbReference>
<gene>
    <name evidence="6" type="primary">nrps7-5</name>
    <name evidence="6" type="ORF">SAVERM_848</name>
</gene>
<dbReference type="InterPro" id="IPR010071">
    <property type="entry name" value="AA_adenyl_dom"/>
</dbReference>
<dbReference type="GO" id="GO:0031177">
    <property type="term" value="F:phosphopantetheine binding"/>
    <property type="evidence" value="ECO:0007669"/>
    <property type="project" value="InterPro"/>
</dbReference>
<dbReference type="KEGG" id="sma:SAVERM_848"/>
<keyword evidence="3" id="KW-0597">Phosphoprotein</keyword>
<feature type="domain" description="Carrier" evidence="5">
    <location>
        <begin position="544"/>
        <end position="619"/>
    </location>
</feature>
<dbReference type="SUPFAM" id="SSF56801">
    <property type="entry name" value="Acetyl-CoA synthetase-like"/>
    <property type="match status" value="1"/>
</dbReference>
<reference evidence="6 7" key="3">
    <citation type="journal article" date="2014" name="J. Ind. Microbiol. Biotechnol.">
        <title>Genome mining of the Streptomyces avermitilis genome and development of genome-minimized hosts for heterologous expression of biosynthetic gene clusters.</title>
        <authorList>
            <person name="Ikeda H."/>
            <person name="Shin-ya K."/>
            <person name="Omura S."/>
        </authorList>
    </citation>
    <scope>NUCLEOTIDE SEQUENCE [LARGE SCALE GENOMIC DNA]</scope>
    <source>
        <strain evidence="7">ATCC 31267 / DSM 46492 / JCM 5070 / NBRC 14893 / NCIMB 12804 / NRRL 8165 / MA-4680</strain>
    </source>
</reference>
<dbReference type="SMART" id="SM00823">
    <property type="entry name" value="PKS_PP"/>
    <property type="match status" value="1"/>
</dbReference>
<evidence type="ECO:0000313" key="7">
    <source>
        <dbReference type="Proteomes" id="UP000000428"/>
    </source>
</evidence>
<dbReference type="GO" id="GO:0044550">
    <property type="term" value="P:secondary metabolite biosynthetic process"/>
    <property type="evidence" value="ECO:0007669"/>
    <property type="project" value="TreeGrafter"/>
</dbReference>
<dbReference type="NCBIfam" id="TIGR01733">
    <property type="entry name" value="AA-adenyl-dom"/>
    <property type="match status" value="1"/>
</dbReference>
<dbReference type="Pfam" id="PF00550">
    <property type="entry name" value="PP-binding"/>
    <property type="match status" value="1"/>
</dbReference>
<evidence type="ECO:0000256" key="3">
    <source>
        <dbReference type="ARBA" id="ARBA00022553"/>
    </source>
</evidence>
<feature type="region of interest" description="Disordered" evidence="4">
    <location>
        <begin position="517"/>
        <end position="544"/>
    </location>
</feature>
<dbReference type="InterPro" id="IPR000873">
    <property type="entry name" value="AMP-dep_synth/lig_dom"/>
</dbReference>
<dbReference type="GeneID" id="41537962"/>
<dbReference type="Pfam" id="PF13193">
    <property type="entry name" value="AMP-binding_C"/>
    <property type="match status" value="1"/>
</dbReference>
<dbReference type="Gene3D" id="1.10.1200.10">
    <property type="entry name" value="ACP-like"/>
    <property type="match status" value="1"/>
</dbReference>
<dbReference type="FunFam" id="1.10.1200.10:FF:000005">
    <property type="entry name" value="Nonribosomal peptide synthetase 1"/>
    <property type="match status" value="1"/>
</dbReference>
<dbReference type="AlphaFoldDB" id="Q79ZQ2"/>
<dbReference type="RefSeq" id="WP_010982286.1">
    <property type="nucleotide sequence ID" value="NC_003155.5"/>
</dbReference>
<dbReference type="PROSITE" id="PS50075">
    <property type="entry name" value="CARRIER"/>
    <property type="match status" value="1"/>
</dbReference>
<keyword evidence="2" id="KW-0596">Phosphopantetheine</keyword>
<evidence type="ECO:0000259" key="5">
    <source>
        <dbReference type="PROSITE" id="PS50075"/>
    </source>
</evidence>